<dbReference type="RefSeq" id="WP_036625091.1">
    <property type="nucleotide sequence ID" value="NZ_BGML01000002.1"/>
</dbReference>
<dbReference type="EC" id="7.6.2.9" evidence="8"/>
<sequence>MHVEVRNLDKHFGAFHAVQNVSFGIEKGQLIGLLGPSGGGKTSILRMLAGLEQPDAGEILFHGKRVNELAPQERGIGFVFQSYALFKHMTVFDNIAFGLQVKKAPKAEIRSRVSELVELTGLKGFESRYPHQLSGGQRQRVAFARALAPQPQLLLLDEPFAAIDAKIRQELRSWLRELIERVGITSIFVTHDQDEAIEVADEIMIINQGRLEQKGTPWDIYKEPQTPFVASFIGQSTLVERAADLKGFEEESGGPGTRALIRPEYIEVGAEHEFTLLSATAPGIVKHLHFRGSEWLVEVEVGGHTLTTFRSLEKETLKPGQEVRVLVHRAYLFNDERSWILENPLKGNPLSVII</sequence>
<comment type="catalytic activity">
    <reaction evidence="6">
        <text>a quaternary ammonium(out) + ATP + H2O = a quaternary ammonium(in) + ADP + phosphate + H(+)</text>
        <dbReference type="Rhea" id="RHEA:11036"/>
        <dbReference type="ChEBI" id="CHEBI:15377"/>
        <dbReference type="ChEBI" id="CHEBI:15378"/>
        <dbReference type="ChEBI" id="CHEBI:30616"/>
        <dbReference type="ChEBI" id="CHEBI:35267"/>
        <dbReference type="ChEBI" id="CHEBI:43474"/>
        <dbReference type="ChEBI" id="CHEBI:456216"/>
        <dbReference type="EC" id="7.6.2.9"/>
    </reaction>
</comment>
<dbReference type="GO" id="GO:0015419">
    <property type="term" value="F:ABC-type sulfate transporter activity"/>
    <property type="evidence" value="ECO:0007669"/>
    <property type="project" value="InterPro"/>
</dbReference>
<dbReference type="Proteomes" id="UP000442469">
    <property type="component" value="Unassembled WGS sequence"/>
</dbReference>
<keyword evidence="1" id="KW-0813">Transport</keyword>
<evidence type="ECO:0000256" key="5">
    <source>
        <dbReference type="ARBA" id="ARBA00023032"/>
    </source>
</evidence>
<dbReference type="SMART" id="SM00382">
    <property type="entry name" value="AAA"/>
    <property type="match status" value="1"/>
</dbReference>
<dbReference type="PROSITE" id="PS50893">
    <property type="entry name" value="ABC_TRANSPORTER_2"/>
    <property type="match status" value="1"/>
</dbReference>
<dbReference type="AlphaFoldDB" id="A0A090ZBQ3"/>
<proteinExistence type="predicted"/>
<comment type="caution">
    <text evidence="11">The sequence shown here is derived from an EMBL/GenBank/DDBJ whole genome shotgun (WGS) entry which is preliminary data.</text>
</comment>
<dbReference type="GO" id="GO:0043190">
    <property type="term" value="C:ATP-binding cassette (ABC) transporter complex"/>
    <property type="evidence" value="ECO:0007669"/>
    <property type="project" value="InterPro"/>
</dbReference>
<evidence type="ECO:0000259" key="10">
    <source>
        <dbReference type="PROSITE" id="PS50893"/>
    </source>
</evidence>
<accession>A0A090ZBQ3</accession>
<evidence type="ECO:0000256" key="2">
    <source>
        <dbReference type="ARBA" id="ARBA00022741"/>
    </source>
</evidence>
<dbReference type="Pfam" id="PF08402">
    <property type="entry name" value="TOBE_2"/>
    <property type="match status" value="1"/>
</dbReference>
<dbReference type="GeneID" id="77008898"/>
<dbReference type="InterPro" id="IPR003593">
    <property type="entry name" value="AAA+_ATPase"/>
</dbReference>
<dbReference type="InterPro" id="IPR050093">
    <property type="entry name" value="ABC_SmlMolc_Importer"/>
</dbReference>
<keyword evidence="2" id="KW-0547">Nucleotide-binding</keyword>
<reference evidence="11 13" key="1">
    <citation type="submission" date="2014-04" db="EMBL/GenBank/DDBJ databases">
        <authorList>
            <person name="Bishop-Lilly K.A."/>
            <person name="Broomall S.M."/>
            <person name="Chain P.S."/>
            <person name="Chertkov O."/>
            <person name="Coyne S.R."/>
            <person name="Daligault H.E."/>
            <person name="Davenport K.W."/>
            <person name="Erkkila T."/>
            <person name="Frey K.G."/>
            <person name="Gibbons H.S."/>
            <person name="Gu W."/>
            <person name="Jaissle J."/>
            <person name="Johnson S.L."/>
            <person name="Koroleva G.I."/>
            <person name="Ladner J.T."/>
            <person name="Lo C.-C."/>
            <person name="Minogue T.D."/>
            <person name="Munk C."/>
            <person name="Palacios G.F."/>
            <person name="Redden C.L."/>
            <person name="Rosenzweig C.N."/>
            <person name="Scholz M.B."/>
            <person name="Teshima H."/>
            <person name="Xu Y."/>
        </authorList>
    </citation>
    <scope>NUCLEOTIDE SEQUENCE [LARGE SCALE GENOMIC DNA]</scope>
    <source>
        <strain evidence="11 13">8244</strain>
    </source>
</reference>
<dbReference type="EMBL" id="WNZZ01000014">
    <property type="protein sequence ID" value="MUG24259.1"/>
    <property type="molecule type" value="Genomic_DNA"/>
</dbReference>
<dbReference type="GO" id="GO:0005524">
    <property type="term" value="F:ATP binding"/>
    <property type="evidence" value="ECO:0007669"/>
    <property type="project" value="UniProtKB-KW"/>
</dbReference>
<dbReference type="InterPro" id="IPR017871">
    <property type="entry name" value="ABC_transporter-like_CS"/>
</dbReference>
<keyword evidence="5" id="KW-0764">Sulfate transport</keyword>
<dbReference type="Gene3D" id="3.40.50.300">
    <property type="entry name" value="P-loop containing nucleotide triphosphate hydrolases"/>
    <property type="match status" value="1"/>
</dbReference>
<evidence type="ECO:0000256" key="9">
    <source>
        <dbReference type="ARBA" id="ARBA00070305"/>
    </source>
</evidence>
<dbReference type="InterPro" id="IPR027417">
    <property type="entry name" value="P-loop_NTPase"/>
</dbReference>
<gene>
    <name evidence="11" type="primary">cysA</name>
    <name evidence="11" type="ORF">DJ90_3478</name>
    <name evidence="12" type="ORF">GNQ08_17900</name>
</gene>
<evidence type="ECO:0000313" key="13">
    <source>
        <dbReference type="Proteomes" id="UP000029278"/>
    </source>
</evidence>
<name>A0A090ZBQ3_PAEMA</name>
<comment type="subunit">
    <text evidence="7">The complex is composed of two ATP-binding proteins (OpuCA), two transmembrane proteins (OpuCB and OpuCD) and a solute-binding protein (OpuCC).</text>
</comment>
<reference evidence="12 14" key="2">
    <citation type="submission" date="2019-11" db="EMBL/GenBank/DDBJ databases">
        <title>Draft genome sequences of five Paenibacillus species of dairy origin.</title>
        <authorList>
            <person name="Olajide A.M."/>
            <person name="Chen S."/>
            <person name="Lapointe G."/>
        </authorList>
    </citation>
    <scope>NUCLEOTIDE SEQUENCE [LARGE SCALE GENOMIC DNA]</scope>
    <source>
        <strain evidence="12 14">3CT49</strain>
    </source>
</reference>
<evidence type="ECO:0000256" key="3">
    <source>
        <dbReference type="ARBA" id="ARBA00022840"/>
    </source>
</evidence>
<dbReference type="GO" id="GO:0015418">
    <property type="term" value="F:ABC-type quaternary ammonium compound transporting activity"/>
    <property type="evidence" value="ECO:0007669"/>
    <property type="project" value="UniProtKB-EC"/>
</dbReference>
<keyword evidence="4" id="KW-1278">Translocase</keyword>
<dbReference type="FunFam" id="3.40.50.300:FF:000425">
    <property type="entry name" value="Probable ABC transporter, ATP-binding subunit"/>
    <property type="match status" value="1"/>
</dbReference>
<evidence type="ECO:0000256" key="1">
    <source>
        <dbReference type="ARBA" id="ARBA00022448"/>
    </source>
</evidence>
<dbReference type="InterPro" id="IPR008995">
    <property type="entry name" value="Mo/tungstate-bd_C_term_dom"/>
</dbReference>
<evidence type="ECO:0000313" key="14">
    <source>
        <dbReference type="Proteomes" id="UP000442469"/>
    </source>
</evidence>
<dbReference type="Pfam" id="PF00005">
    <property type="entry name" value="ABC_tran"/>
    <property type="match status" value="1"/>
</dbReference>
<dbReference type="HOGENOM" id="CLU_000604_1_1_9"/>
<keyword evidence="13" id="KW-1185">Reference proteome</keyword>
<organism evidence="11 13">
    <name type="scientific">Paenibacillus macerans</name>
    <name type="common">Bacillus macerans</name>
    <dbReference type="NCBI Taxonomy" id="44252"/>
    <lineage>
        <taxon>Bacteria</taxon>
        <taxon>Bacillati</taxon>
        <taxon>Bacillota</taxon>
        <taxon>Bacilli</taxon>
        <taxon>Bacillales</taxon>
        <taxon>Paenibacillaceae</taxon>
        <taxon>Paenibacillus</taxon>
    </lineage>
</organism>
<evidence type="ECO:0000256" key="6">
    <source>
        <dbReference type="ARBA" id="ARBA00052482"/>
    </source>
</evidence>
<keyword evidence="11" id="KW-0378">Hydrolase</keyword>
<evidence type="ECO:0000256" key="7">
    <source>
        <dbReference type="ARBA" id="ARBA00063934"/>
    </source>
</evidence>
<dbReference type="InterPro" id="IPR005666">
    <property type="entry name" value="Sulph_transpt1"/>
</dbReference>
<dbReference type="OrthoDB" id="9802264at2"/>
<dbReference type="SUPFAM" id="SSF52540">
    <property type="entry name" value="P-loop containing nucleoside triphosphate hydrolases"/>
    <property type="match status" value="1"/>
</dbReference>
<evidence type="ECO:0000256" key="8">
    <source>
        <dbReference type="ARBA" id="ARBA00066388"/>
    </source>
</evidence>
<dbReference type="SUPFAM" id="SSF50331">
    <property type="entry name" value="MOP-like"/>
    <property type="match status" value="1"/>
</dbReference>
<dbReference type="PANTHER" id="PTHR42781:SF4">
    <property type="entry name" value="SPERMIDINE_PUTRESCINE IMPORT ATP-BINDING PROTEIN POTA"/>
    <property type="match status" value="1"/>
</dbReference>
<dbReference type="Proteomes" id="UP000029278">
    <property type="component" value="Unassembled WGS sequence"/>
</dbReference>
<dbReference type="PANTHER" id="PTHR42781">
    <property type="entry name" value="SPERMIDINE/PUTRESCINE IMPORT ATP-BINDING PROTEIN POTA"/>
    <property type="match status" value="1"/>
</dbReference>
<dbReference type="GO" id="GO:0016887">
    <property type="term" value="F:ATP hydrolysis activity"/>
    <property type="evidence" value="ECO:0007669"/>
    <property type="project" value="InterPro"/>
</dbReference>
<dbReference type="PROSITE" id="PS00211">
    <property type="entry name" value="ABC_TRANSPORTER_1"/>
    <property type="match status" value="1"/>
</dbReference>
<protein>
    <recommendedName>
        <fullName evidence="9">Carnitine transport ATP-binding protein OpuCA</fullName>
        <ecNumber evidence="8">7.6.2.9</ecNumber>
    </recommendedName>
</protein>
<evidence type="ECO:0000256" key="4">
    <source>
        <dbReference type="ARBA" id="ARBA00022967"/>
    </source>
</evidence>
<dbReference type="STRING" id="44252.DJ90_3478"/>
<dbReference type="PATRIC" id="fig|44252.3.peg.3616"/>
<keyword evidence="3 11" id="KW-0067">ATP-binding</keyword>
<evidence type="ECO:0000313" key="11">
    <source>
        <dbReference type="EMBL" id="KFN08047.1"/>
    </source>
</evidence>
<dbReference type="NCBIfam" id="TIGR00968">
    <property type="entry name" value="3a0106s01"/>
    <property type="match status" value="1"/>
</dbReference>
<evidence type="ECO:0000313" key="12">
    <source>
        <dbReference type="EMBL" id="MUG24259.1"/>
    </source>
</evidence>
<dbReference type="EMBL" id="JMQA01000030">
    <property type="protein sequence ID" value="KFN08047.1"/>
    <property type="molecule type" value="Genomic_DNA"/>
</dbReference>
<dbReference type="InterPro" id="IPR013611">
    <property type="entry name" value="Transp-assoc_OB_typ2"/>
</dbReference>
<feature type="domain" description="ABC transporter" evidence="10">
    <location>
        <begin position="3"/>
        <end position="233"/>
    </location>
</feature>
<dbReference type="InterPro" id="IPR003439">
    <property type="entry name" value="ABC_transporter-like_ATP-bd"/>
</dbReference>